<dbReference type="InterPro" id="IPR003313">
    <property type="entry name" value="AraC-bd"/>
</dbReference>
<protein>
    <submittedName>
        <fullName evidence="5">AraC family transcriptional regulator</fullName>
    </submittedName>
</protein>
<dbReference type="PRINTS" id="PR00032">
    <property type="entry name" value="HTHARAC"/>
</dbReference>
<dbReference type="InterPro" id="IPR014710">
    <property type="entry name" value="RmlC-like_jellyroll"/>
</dbReference>
<dbReference type="SUPFAM" id="SSF46689">
    <property type="entry name" value="Homeodomain-like"/>
    <property type="match status" value="2"/>
</dbReference>
<evidence type="ECO:0000256" key="1">
    <source>
        <dbReference type="ARBA" id="ARBA00023015"/>
    </source>
</evidence>
<name>A0ABT1SLP7_9FIRM</name>
<keyword evidence="6" id="KW-1185">Reference proteome</keyword>
<evidence type="ECO:0000313" key="6">
    <source>
        <dbReference type="Proteomes" id="UP001524435"/>
    </source>
</evidence>
<dbReference type="Proteomes" id="UP001524435">
    <property type="component" value="Unassembled WGS sequence"/>
</dbReference>
<dbReference type="SUPFAM" id="SSF51215">
    <property type="entry name" value="Regulatory protein AraC"/>
    <property type="match status" value="1"/>
</dbReference>
<dbReference type="InterPro" id="IPR020449">
    <property type="entry name" value="Tscrpt_reg_AraC-type_HTH"/>
</dbReference>
<evidence type="ECO:0000313" key="5">
    <source>
        <dbReference type="EMBL" id="MCQ5122147.1"/>
    </source>
</evidence>
<keyword evidence="3" id="KW-0804">Transcription</keyword>
<proteinExistence type="predicted"/>
<dbReference type="Gene3D" id="1.10.10.60">
    <property type="entry name" value="Homeodomain-like"/>
    <property type="match status" value="2"/>
</dbReference>
<feature type="domain" description="HTH araC/xylS-type" evidence="4">
    <location>
        <begin position="175"/>
        <end position="273"/>
    </location>
</feature>
<dbReference type="InterPro" id="IPR018060">
    <property type="entry name" value="HTH_AraC"/>
</dbReference>
<organism evidence="5 6">
    <name type="scientific">Massilicoli timonensis</name>
    <dbReference type="NCBI Taxonomy" id="2015901"/>
    <lineage>
        <taxon>Bacteria</taxon>
        <taxon>Bacillati</taxon>
        <taxon>Bacillota</taxon>
        <taxon>Erysipelotrichia</taxon>
        <taxon>Erysipelotrichales</taxon>
        <taxon>Erysipelotrichaceae</taxon>
        <taxon>Massilicoli</taxon>
    </lineage>
</organism>
<keyword evidence="2" id="KW-0238">DNA-binding</keyword>
<dbReference type="Pfam" id="PF12833">
    <property type="entry name" value="HTH_18"/>
    <property type="match status" value="1"/>
</dbReference>
<dbReference type="Pfam" id="PF02311">
    <property type="entry name" value="AraC_binding"/>
    <property type="match status" value="1"/>
</dbReference>
<reference evidence="5 6" key="1">
    <citation type="submission" date="2022-06" db="EMBL/GenBank/DDBJ databases">
        <title>Isolation of gut microbiota from human fecal samples.</title>
        <authorList>
            <person name="Pamer E.G."/>
            <person name="Barat B."/>
            <person name="Waligurski E."/>
            <person name="Medina S."/>
            <person name="Paddock L."/>
            <person name="Mostad J."/>
        </authorList>
    </citation>
    <scope>NUCLEOTIDE SEQUENCE [LARGE SCALE GENOMIC DNA]</scope>
    <source>
        <strain evidence="5 6">DFI.6.1</strain>
    </source>
</reference>
<dbReference type="InterPro" id="IPR009057">
    <property type="entry name" value="Homeodomain-like_sf"/>
</dbReference>
<dbReference type="InterPro" id="IPR037923">
    <property type="entry name" value="HTH-like"/>
</dbReference>
<keyword evidence="1" id="KW-0805">Transcription regulation</keyword>
<sequence>MNKEVNETSFADILPGTKLLYVKHSSYDANWLSIPHTHPFTELFYVLSGKGKFIVKEACYDISADDLILVNPHVPHTEQSTRGSNLEYIVLGIEHLNFFAKSKFGDNDFVLHNYYDYKHEVLFYLKTLLLEASNKDELSSLIKHDLLEILILNVIRRTSARVELTSAKQIPQECLFLKKYIEDHFKEEITLDQLSEAAFLNKYYLVHAFKKHFGVSPINYQLELRIEEAKMLLQNTNHRIMDIANIVGFSSQSYFTQAFRRSTHLSPNAYRKLQRQAEES</sequence>
<dbReference type="RefSeq" id="WP_178200354.1">
    <property type="nucleotide sequence ID" value="NZ_CALVCM010000027.1"/>
</dbReference>
<dbReference type="PROSITE" id="PS01124">
    <property type="entry name" value="HTH_ARAC_FAMILY_2"/>
    <property type="match status" value="1"/>
</dbReference>
<evidence type="ECO:0000256" key="2">
    <source>
        <dbReference type="ARBA" id="ARBA00023125"/>
    </source>
</evidence>
<dbReference type="EMBL" id="JANGCH010000010">
    <property type="protein sequence ID" value="MCQ5122147.1"/>
    <property type="molecule type" value="Genomic_DNA"/>
</dbReference>
<dbReference type="Gene3D" id="2.60.120.10">
    <property type="entry name" value="Jelly Rolls"/>
    <property type="match status" value="1"/>
</dbReference>
<comment type="caution">
    <text evidence="5">The sequence shown here is derived from an EMBL/GenBank/DDBJ whole genome shotgun (WGS) entry which is preliminary data.</text>
</comment>
<evidence type="ECO:0000256" key="3">
    <source>
        <dbReference type="ARBA" id="ARBA00023163"/>
    </source>
</evidence>
<dbReference type="PANTHER" id="PTHR43280">
    <property type="entry name" value="ARAC-FAMILY TRANSCRIPTIONAL REGULATOR"/>
    <property type="match status" value="1"/>
</dbReference>
<dbReference type="PANTHER" id="PTHR43280:SF28">
    <property type="entry name" value="HTH-TYPE TRANSCRIPTIONAL ACTIVATOR RHAS"/>
    <property type="match status" value="1"/>
</dbReference>
<accession>A0ABT1SLP7</accession>
<gene>
    <name evidence="5" type="ORF">NE663_07730</name>
</gene>
<dbReference type="SMART" id="SM00342">
    <property type="entry name" value="HTH_ARAC"/>
    <property type="match status" value="1"/>
</dbReference>
<evidence type="ECO:0000259" key="4">
    <source>
        <dbReference type="PROSITE" id="PS01124"/>
    </source>
</evidence>